<evidence type="ECO:0000313" key="1">
    <source>
        <dbReference type="EMBL" id="QDH88195.1"/>
    </source>
</evidence>
<reference evidence="1" key="1">
    <citation type="submission" date="2019-05" db="EMBL/GenBank/DDBJ databases">
        <title>Metatranscriptomic reconstruction reveals RNA viruses with the potential to shape carbon cycling in soil.</title>
        <authorList>
            <person name="Starr E.P."/>
            <person name="Nuccio E."/>
            <person name="Pett-Ridge J."/>
            <person name="Banfield J.F."/>
            <person name="Firestone M.K."/>
        </authorList>
    </citation>
    <scope>NUCLEOTIDE SEQUENCE</scope>
    <source>
        <strain evidence="1">H2_Bulk_Litter_12_scaffold_453</strain>
    </source>
</reference>
<dbReference type="EMBL" id="MN033920">
    <property type="protein sequence ID" value="QDH88195.1"/>
    <property type="molecule type" value="Genomic_RNA"/>
</dbReference>
<name>A0A514D3J3_9VIRU</name>
<protein>
    <submittedName>
        <fullName evidence="1">Uncharacterized protein</fullName>
    </submittedName>
</protein>
<proteinExistence type="predicted"/>
<organism evidence="1">
    <name type="scientific">Leviviridae sp</name>
    <dbReference type="NCBI Taxonomy" id="2027243"/>
    <lineage>
        <taxon>Viruses</taxon>
        <taxon>Riboviria</taxon>
        <taxon>Orthornavirae</taxon>
        <taxon>Lenarviricota</taxon>
        <taxon>Leviviricetes</taxon>
        <taxon>Norzivirales</taxon>
        <taxon>Fiersviridae</taxon>
    </lineage>
</organism>
<sequence>MSFTDPQTVTISAVTTPLPRTSVEENGSEYTSADGLIKLTASHDYGRRARRMLRIDTSKMAPDPFRPVENVKVSMSCYMVFDLPLAGYTATEALAVYTGFKTQYSAGSDALIVKLLGGES</sequence>
<gene>
    <name evidence="1" type="ORF">H2BulkLitter12453_000002</name>
</gene>
<accession>A0A514D3J3</accession>